<dbReference type="Gene3D" id="3.40.1640.10">
    <property type="entry name" value="PSTPO5379-like"/>
    <property type="match status" value="1"/>
</dbReference>
<gene>
    <name evidence="4" type="ORF">TrCOL_g5216</name>
</gene>
<comment type="caution">
    <text evidence="4">The sequence shown here is derived from an EMBL/GenBank/DDBJ whole genome shotgun (WGS) entry which is preliminary data.</text>
</comment>
<evidence type="ECO:0000256" key="1">
    <source>
        <dbReference type="ARBA" id="ARBA00007896"/>
    </source>
</evidence>
<dbReference type="NCBIfam" id="NF003969">
    <property type="entry name" value="PRK05463.1"/>
    <property type="match status" value="1"/>
</dbReference>
<keyword evidence="5" id="KW-1185">Reference proteome</keyword>
<evidence type="ECO:0000313" key="5">
    <source>
        <dbReference type="Proteomes" id="UP001165065"/>
    </source>
</evidence>
<dbReference type="Gene3D" id="3.30.2040.10">
    <property type="entry name" value="PSTPO5379-like domain"/>
    <property type="match status" value="1"/>
</dbReference>
<comment type="similarity">
    <text evidence="1">Belongs to the D-glutamate cyclase family.</text>
</comment>
<organism evidence="4 5">
    <name type="scientific">Triparma columacea</name>
    <dbReference type="NCBI Taxonomy" id="722753"/>
    <lineage>
        <taxon>Eukaryota</taxon>
        <taxon>Sar</taxon>
        <taxon>Stramenopiles</taxon>
        <taxon>Ochrophyta</taxon>
        <taxon>Bolidophyceae</taxon>
        <taxon>Parmales</taxon>
        <taxon>Triparmaceae</taxon>
        <taxon>Triparma</taxon>
    </lineage>
</organism>
<dbReference type="OrthoDB" id="10262538at2759"/>
<evidence type="ECO:0000256" key="3">
    <source>
        <dbReference type="SAM" id="MobiDB-lite"/>
    </source>
</evidence>
<dbReference type="InterPro" id="IPR009906">
    <property type="entry name" value="D-Glu_cyclase"/>
</dbReference>
<dbReference type="EMBL" id="BRYA01000017">
    <property type="protein sequence ID" value="GMI32260.1"/>
    <property type="molecule type" value="Genomic_DNA"/>
</dbReference>
<evidence type="ECO:0000256" key="2">
    <source>
        <dbReference type="ARBA" id="ARBA00023239"/>
    </source>
</evidence>
<feature type="region of interest" description="Disordered" evidence="3">
    <location>
        <begin position="24"/>
        <end position="73"/>
    </location>
</feature>
<dbReference type="SUPFAM" id="SSF160920">
    <property type="entry name" value="PSTPO5379-like"/>
    <property type="match status" value="1"/>
</dbReference>
<keyword evidence="2" id="KW-0456">Lyase</keyword>
<proteinExistence type="inferred from homology"/>
<evidence type="ECO:0000313" key="4">
    <source>
        <dbReference type="EMBL" id="GMI32260.1"/>
    </source>
</evidence>
<reference evidence="5" key="1">
    <citation type="journal article" date="2023" name="Commun. Biol.">
        <title>Genome analysis of Parmales, the sister group of diatoms, reveals the evolutionary specialization of diatoms from phago-mixotrophs to photoautotrophs.</title>
        <authorList>
            <person name="Ban H."/>
            <person name="Sato S."/>
            <person name="Yoshikawa S."/>
            <person name="Yamada K."/>
            <person name="Nakamura Y."/>
            <person name="Ichinomiya M."/>
            <person name="Sato N."/>
            <person name="Blanc-Mathieu R."/>
            <person name="Endo H."/>
            <person name="Kuwata A."/>
            <person name="Ogata H."/>
        </authorList>
    </citation>
    <scope>NUCLEOTIDE SEQUENCE [LARGE SCALE GENOMIC DNA]</scope>
</reference>
<feature type="compositionally biased region" description="Low complexity" evidence="3">
    <location>
        <begin position="58"/>
        <end position="73"/>
    </location>
</feature>
<dbReference type="InterPro" id="IPR038021">
    <property type="entry name" value="Putative_hydro-lyase"/>
</dbReference>
<dbReference type="Pfam" id="PF07286">
    <property type="entry name" value="D-Glu_cyclase"/>
    <property type="match status" value="1"/>
</dbReference>
<dbReference type="Proteomes" id="UP001165065">
    <property type="component" value="Unassembled WGS sequence"/>
</dbReference>
<accession>A0A9W7G456</accession>
<dbReference type="FunFam" id="3.30.2040.10:FF:000001">
    <property type="entry name" value="D-glutamate cyclase, mitochondrial"/>
    <property type="match status" value="1"/>
</dbReference>
<name>A0A9W7G456_9STRA</name>
<dbReference type="GO" id="GO:0047820">
    <property type="term" value="F:D-glutamate cyclase activity"/>
    <property type="evidence" value="ECO:0007669"/>
    <property type="project" value="TreeGrafter"/>
</dbReference>
<sequence>MEGFISGNDGEIKGLKDLKASLGDVDDFLNNNNAPSSSHDDDSKSPETTPPSAPLPPAAATTTTTTTSSASASSSDLSYFKAPTFIPDLISPAVSFRSLCRSSTHTGPTNGKCPGFLQCNLVVLRKEDAFDFLLFCQRNSKSCPIVDVCENGSFNPTGITKSSDLRTDLPAYNVYSNGKLVQGNLSDVRSLWPTDGVAFLLGCSFTFDHVLIANRISARHIEMKRNVSMYRTNLKCREAGRFKGNVVVTMRPVKGGDVAKVVTLSCKYPEAHGAPIHIGSPEDLGITDLSKPDWGDPVEVREGEVPVFHACGVTSQEVIMSSGVSFAITHSPGCMFVSDKIID</sequence>
<dbReference type="AlphaFoldDB" id="A0A9W7G456"/>
<dbReference type="GO" id="GO:0006536">
    <property type="term" value="P:glutamate metabolic process"/>
    <property type="evidence" value="ECO:0007669"/>
    <property type="project" value="TreeGrafter"/>
</dbReference>
<feature type="compositionally biased region" description="Pro residues" evidence="3">
    <location>
        <begin position="48"/>
        <end position="57"/>
    </location>
</feature>
<dbReference type="PANTHER" id="PTHR32022">
    <property type="entry name" value="D-GLUTAMATE CYCLASE, MITOCHONDRIAL"/>
    <property type="match status" value="1"/>
</dbReference>
<dbReference type="PANTHER" id="PTHR32022:SF10">
    <property type="entry name" value="D-GLUTAMATE CYCLASE, MITOCHONDRIAL"/>
    <property type="match status" value="1"/>
</dbReference>
<protein>
    <submittedName>
        <fullName evidence="4">Uncharacterized protein</fullName>
    </submittedName>
</protein>